<evidence type="ECO:0000256" key="1">
    <source>
        <dbReference type="ARBA" id="ARBA00004473"/>
    </source>
</evidence>
<feature type="region of interest" description="Disordered" evidence="6">
    <location>
        <begin position="440"/>
        <end position="523"/>
    </location>
</feature>
<feature type="compositionally biased region" description="Polar residues" evidence="6">
    <location>
        <begin position="507"/>
        <end position="518"/>
    </location>
</feature>
<dbReference type="InterPro" id="IPR018617">
    <property type="entry name" value="Ima1_N"/>
</dbReference>
<proteinExistence type="predicted"/>
<dbReference type="PANTHER" id="PTHR28538">
    <property type="entry name" value="INTEGRAL INNER NUCLEAR MEMBRANE PROTEIN IMA1"/>
    <property type="match status" value="1"/>
</dbReference>
<dbReference type="GO" id="GO:0034992">
    <property type="term" value="C:microtubule organizing center attachment site"/>
    <property type="evidence" value="ECO:0007669"/>
    <property type="project" value="TreeGrafter"/>
</dbReference>
<evidence type="ECO:0000256" key="2">
    <source>
        <dbReference type="ARBA" id="ARBA00022692"/>
    </source>
</evidence>
<feature type="region of interest" description="Disordered" evidence="6">
    <location>
        <begin position="337"/>
        <end position="421"/>
    </location>
</feature>
<dbReference type="GO" id="GO:0034506">
    <property type="term" value="C:chromosome, centromeric core domain"/>
    <property type="evidence" value="ECO:0007669"/>
    <property type="project" value="TreeGrafter"/>
</dbReference>
<evidence type="ECO:0000313" key="9">
    <source>
        <dbReference type="EMBL" id="OAQ79710.1"/>
    </source>
</evidence>
<comment type="caution">
    <text evidence="9">The sequence shown here is derived from an EMBL/GenBank/DDBJ whole genome shotgun (WGS) entry which is preliminary data.</text>
</comment>
<evidence type="ECO:0000256" key="4">
    <source>
        <dbReference type="ARBA" id="ARBA00023136"/>
    </source>
</evidence>
<evidence type="ECO:0000256" key="7">
    <source>
        <dbReference type="SAM" id="Phobius"/>
    </source>
</evidence>
<reference evidence="9 10" key="1">
    <citation type="submission" date="2016-01" db="EMBL/GenBank/DDBJ databases">
        <title>Biosynthesis of antibiotic leucinostatins and their inhibition on Phytophthora in bio-control Purpureocillium lilacinum.</title>
        <authorList>
            <person name="Wang G."/>
            <person name="Liu Z."/>
            <person name="Lin R."/>
            <person name="Li E."/>
            <person name="Mao Z."/>
            <person name="Ling J."/>
            <person name="Yin W."/>
            <person name="Xie B."/>
        </authorList>
    </citation>
    <scope>NUCLEOTIDE SEQUENCE [LARGE SCALE GENOMIC DNA]</scope>
    <source>
        <strain evidence="9">PLBJ-1</strain>
    </source>
</reference>
<dbReference type="GO" id="GO:0005637">
    <property type="term" value="C:nuclear inner membrane"/>
    <property type="evidence" value="ECO:0007669"/>
    <property type="project" value="UniProtKB-SubCell"/>
</dbReference>
<dbReference type="GO" id="GO:0044732">
    <property type="term" value="C:mitotic spindle pole body"/>
    <property type="evidence" value="ECO:0007669"/>
    <property type="project" value="TreeGrafter"/>
</dbReference>
<dbReference type="GO" id="GO:0071765">
    <property type="term" value="P:nuclear inner membrane organization"/>
    <property type="evidence" value="ECO:0007669"/>
    <property type="project" value="InterPro"/>
</dbReference>
<keyword evidence="3 7" id="KW-1133">Transmembrane helix</keyword>
<feature type="region of interest" description="Disordered" evidence="6">
    <location>
        <begin position="550"/>
        <end position="579"/>
    </location>
</feature>
<dbReference type="InterPro" id="IPR042321">
    <property type="entry name" value="Ima1"/>
</dbReference>
<dbReference type="Pfam" id="PF09779">
    <property type="entry name" value="Ima1_N"/>
    <property type="match status" value="1"/>
</dbReference>
<dbReference type="AlphaFoldDB" id="A0A179GQT5"/>
<feature type="transmembrane region" description="Helical" evidence="7">
    <location>
        <begin position="588"/>
        <end position="608"/>
    </location>
</feature>
<protein>
    <submittedName>
        <fullName evidence="9">Integral inner nuclear membrane protein Ima1</fullName>
    </submittedName>
</protein>
<evidence type="ECO:0000256" key="6">
    <source>
        <dbReference type="SAM" id="MobiDB-lite"/>
    </source>
</evidence>
<evidence type="ECO:0000256" key="5">
    <source>
        <dbReference type="ARBA" id="ARBA00023242"/>
    </source>
</evidence>
<name>A0A179GQT5_PURLI</name>
<comment type="subcellular location">
    <subcellularLocation>
        <location evidence="1">Nucleus inner membrane</location>
        <topology evidence="1">Multi-pass membrane protein</topology>
    </subcellularLocation>
</comment>
<dbReference type="Proteomes" id="UP000078240">
    <property type="component" value="Unassembled WGS sequence"/>
</dbReference>
<accession>A0A179GQT5</accession>
<keyword evidence="2 7" id="KW-0812">Transmembrane</keyword>
<keyword evidence="5" id="KW-0539">Nucleus</keyword>
<evidence type="ECO:0000256" key="3">
    <source>
        <dbReference type="ARBA" id="ARBA00022989"/>
    </source>
</evidence>
<keyword evidence="4 7" id="KW-0472">Membrane</keyword>
<sequence length="701" mass="77746">MARFRGARYLSCFYCGKRSGLKYDGVTRDFLCLYCDATNYLDENGEITDPPVATDREATTTQYAVPRPASPSAPGSSDIFCPTCLKNQHLFTKSLAQYFPDDPSDPEYERLERNYYRYRRGLEVRYPQVCDECAARVEHRIRQAGYTAKTDHLRRMMDLSRGRKPTRRRTPLDWASALGGAVWKVGFVLQLLWHVVMVTQVLQTGDPAGMRDPDGGDALLERIVPWLRRIAGILPAQDVLMRWSIAAACASAWWNPHFVQVNRGFTRHLLGLTQWYSFQGLIIFFRLVFRRVQDIEGGQSQSVQAQLSIHAAMAVVMGLMYVLAGRSIRVDTSPLFGTDEKPVLPKPTTPAKRKQEDSKTFSELFNDALESVDRPSQARPASLTPPSQRAPVQQPVGKPGLSFGGLDLSETPTRRRPQPVQYAEEMDWSPIAPHQHRAFVGQASPSRGTSKFARREPEASNPFRHKVPAAPSNPARRLLNRPRESEQNPEPVDNSQSLFGQRRSASDRNNAAETSQSVEFRHPKFFAPEKDDASSLADLLSQSFSLSQEQDVDAGSADGMAANGKPTRVAATRSDKPRHRIPTSSDAIVFYTVAALVLAWLTTMTIAVPRQLEVRSVILFVAGLIALRGNDATSQEIQTSPTPGGVAYVLSAVGIAELAAVCWLATKVWEGDVAEANVGKYGLTLLGMMSARLMLRRAGIV</sequence>
<evidence type="ECO:0000259" key="8">
    <source>
        <dbReference type="Pfam" id="PF09779"/>
    </source>
</evidence>
<gene>
    <name evidence="9" type="ORF">VFPBJ_05295</name>
</gene>
<dbReference type="EMBL" id="LSBH01000004">
    <property type="protein sequence ID" value="OAQ79710.1"/>
    <property type="molecule type" value="Genomic_DNA"/>
</dbReference>
<feature type="domain" description="Ima1 N-terminal" evidence="8">
    <location>
        <begin position="10"/>
        <end position="137"/>
    </location>
</feature>
<dbReference type="PANTHER" id="PTHR28538:SF1">
    <property type="entry name" value="INTEGRAL INNER NUCLEAR MEMBRANE PROTEIN IMA1"/>
    <property type="match status" value="1"/>
</dbReference>
<organism evidence="9 10">
    <name type="scientific">Purpureocillium lilacinum</name>
    <name type="common">Paecilomyces lilacinus</name>
    <dbReference type="NCBI Taxonomy" id="33203"/>
    <lineage>
        <taxon>Eukaryota</taxon>
        <taxon>Fungi</taxon>
        <taxon>Dikarya</taxon>
        <taxon>Ascomycota</taxon>
        <taxon>Pezizomycotina</taxon>
        <taxon>Sordariomycetes</taxon>
        <taxon>Hypocreomycetidae</taxon>
        <taxon>Hypocreales</taxon>
        <taxon>Ophiocordycipitaceae</taxon>
        <taxon>Purpureocillium</taxon>
    </lineage>
</organism>
<evidence type="ECO:0000313" key="10">
    <source>
        <dbReference type="Proteomes" id="UP000078240"/>
    </source>
</evidence>